<accession>A0A942UWY1</accession>
<dbReference type="RefSeq" id="WP_203365064.1">
    <property type="nucleotide sequence ID" value="NZ_WSFT01000013.1"/>
</dbReference>
<comment type="caution">
    <text evidence="2">The sequence shown here is derived from an EMBL/GenBank/DDBJ whole genome shotgun (WGS) entry which is preliminary data.</text>
</comment>
<reference evidence="2" key="1">
    <citation type="submission" date="2019-12" db="EMBL/GenBank/DDBJ databases">
        <title>Clostridiaceae gen. nov. sp. nov., isolated from sediment in Xinjiang, China.</title>
        <authorList>
            <person name="Zhang R."/>
        </authorList>
    </citation>
    <scope>NUCLEOTIDE SEQUENCE</scope>
    <source>
        <strain evidence="2">D2Q-11</strain>
    </source>
</reference>
<sequence>MKNIFSWLIVLSILAMVLFNIFTVMDSINIHIFYIITISILFIALVGLIVVLIKERLKEKEEEKDVIGKY</sequence>
<proteinExistence type="predicted"/>
<keyword evidence="1" id="KW-1133">Transmembrane helix</keyword>
<evidence type="ECO:0000313" key="3">
    <source>
        <dbReference type="Proteomes" id="UP000724672"/>
    </source>
</evidence>
<name>A0A942UWY1_9FIRM</name>
<evidence type="ECO:0000256" key="1">
    <source>
        <dbReference type="SAM" id="Phobius"/>
    </source>
</evidence>
<dbReference type="EMBL" id="WSFT01000013">
    <property type="protein sequence ID" value="MBS4537132.1"/>
    <property type="molecule type" value="Genomic_DNA"/>
</dbReference>
<dbReference type="Proteomes" id="UP000724672">
    <property type="component" value="Unassembled WGS sequence"/>
</dbReference>
<feature type="transmembrane region" description="Helical" evidence="1">
    <location>
        <begin position="7"/>
        <end position="25"/>
    </location>
</feature>
<keyword evidence="3" id="KW-1185">Reference proteome</keyword>
<keyword evidence="1" id="KW-0812">Transmembrane</keyword>
<gene>
    <name evidence="2" type="ORF">GOQ27_01580</name>
</gene>
<keyword evidence="1" id="KW-0472">Membrane</keyword>
<dbReference type="AlphaFoldDB" id="A0A942UWY1"/>
<feature type="transmembrane region" description="Helical" evidence="1">
    <location>
        <begin position="31"/>
        <end position="53"/>
    </location>
</feature>
<protein>
    <submittedName>
        <fullName evidence="2">Uncharacterized protein</fullName>
    </submittedName>
</protein>
<evidence type="ECO:0000313" key="2">
    <source>
        <dbReference type="EMBL" id="MBS4537132.1"/>
    </source>
</evidence>
<organism evidence="2 3">
    <name type="scientific">Anaeromonas frigoriresistens</name>
    <dbReference type="NCBI Taxonomy" id="2683708"/>
    <lineage>
        <taxon>Bacteria</taxon>
        <taxon>Bacillati</taxon>
        <taxon>Bacillota</taxon>
        <taxon>Tissierellia</taxon>
        <taxon>Tissierellales</taxon>
        <taxon>Thermohalobacteraceae</taxon>
        <taxon>Anaeromonas</taxon>
    </lineage>
</organism>